<gene>
    <name evidence="5" type="ORF">AVO45_18085</name>
</gene>
<dbReference type="Pfam" id="PF00459">
    <property type="entry name" value="Inositol_P"/>
    <property type="match status" value="1"/>
</dbReference>
<feature type="binding site" evidence="4">
    <location>
        <position position="334"/>
    </location>
    <ligand>
        <name>Mg(2+)</name>
        <dbReference type="ChEBI" id="CHEBI:18420"/>
        <label>1</label>
    </ligand>
</feature>
<evidence type="ECO:0008006" key="7">
    <source>
        <dbReference type="Google" id="ProtNLM"/>
    </source>
</evidence>
<dbReference type="InterPro" id="IPR036705">
    <property type="entry name" value="Ribosyl_crysJ1_sf"/>
</dbReference>
<evidence type="ECO:0000313" key="5">
    <source>
        <dbReference type="EMBL" id="KUJ85178.1"/>
    </source>
</evidence>
<accession>A0A0X3UAR3</accession>
<feature type="binding site" evidence="3">
    <location>
        <position position="75"/>
    </location>
    <ligand>
        <name>Mg(2+)</name>
        <dbReference type="ChEBI" id="CHEBI:18420"/>
        <label>1</label>
        <note>catalytic</note>
    </ligand>
</feature>
<dbReference type="Gene3D" id="3.30.540.10">
    <property type="entry name" value="Fructose-1,6-Bisphosphatase, subunit A, domain 1"/>
    <property type="match status" value="1"/>
</dbReference>
<dbReference type="InterPro" id="IPR005502">
    <property type="entry name" value="Ribosyl_crysJ1"/>
</dbReference>
<feature type="binding site" evidence="4">
    <location>
        <position position="526"/>
    </location>
    <ligand>
        <name>Mg(2+)</name>
        <dbReference type="ChEBI" id="CHEBI:18420"/>
        <label>1</label>
    </ligand>
</feature>
<keyword evidence="3" id="KW-0479">Metal-binding</keyword>
<dbReference type="PANTHER" id="PTHR16222:SF24">
    <property type="entry name" value="ADP-RIBOSYLHYDROLASE ARH3"/>
    <property type="match status" value="1"/>
</dbReference>
<dbReference type="EMBL" id="LQBQ01000004">
    <property type="protein sequence ID" value="KUJ85178.1"/>
    <property type="molecule type" value="Genomic_DNA"/>
</dbReference>
<dbReference type="InterPro" id="IPR000760">
    <property type="entry name" value="Inositol_monophosphatase-like"/>
</dbReference>
<comment type="similarity">
    <text evidence="1">Belongs to the ADP-ribosylglycohydrolase family.</text>
</comment>
<feature type="binding site" evidence="3">
    <location>
        <position position="59"/>
    </location>
    <ligand>
        <name>Mg(2+)</name>
        <dbReference type="ChEBI" id="CHEBI:18420"/>
        <label>1</label>
        <note>catalytic</note>
    </ligand>
</feature>
<feature type="binding site" evidence="3">
    <location>
        <position position="78"/>
    </location>
    <ligand>
        <name>Mg(2+)</name>
        <dbReference type="ChEBI" id="CHEBI:18420"/>
        <label>1</label>
        <note>catalytic</note>
    </ligand>
</feature>
<comment type="caution">
    <text evidence="5">The sequence shown here is derived from an EMBL/GenBank/DDBJ whole genome shotgun (WGS) entry which is preliminary data.</text>
</comment>
<reference evidence="5 6" key="1">
    <citation type="submission" date="2015-12" db="EMBL/GenBank/DDBJ databases">
        <authorList>
            <person name="Shamseldin A."/>
            <person name="Moawad H."/>
            <person name="Abd El-Rahim W.M."/>
            <person name="Sadowsky M.J."/>
        </authorList>
    </citation>
    <scope>NUCLEOTIDE SEQUENCE [LARGE SCALE GENOMIC DNA]</scope>
    <source>
        <strain evidence="5 6">ZGT118</strain>
    </source>
</reference>
<dbReference type="GO" id="GO:0046872">
    <property type="term" value="F:metal ion binding"/>
    <property type="evidence" value="ECO:0007669"/>
    <property type="project" value="UniProtKB-KW"/>
</dbReference>
<feature type="binding site" evidence="4">
    <location>
        <position position="332"/>
    </location>
    <ligand>
        <name>Mg(2+)</name>
        <dbReference type="ChEBI" id="CHEBI:18420"/>
        <label>1</label>
    </ligand>
</feature>
<dbReference type="Proteomes" id="UP000053791">
    <property type="component" value="Unassembled WGS sequence"/>
</dbReference>
<dbReference type="PRINTS" id="PR00377">
    <property type="entry name" value="IMPHPHTASES"/>
</dbReference>
<name>A0A0X3UAR3_9RHOB</name>
<evidence type="ECO:0000256" key="1">
    <source>
        <dbReference type="ARBA" id="ARBA00010702"/>
    </source>
</evidence>
<organism evidence="5 6">
    <name type="scientific">Ruegeria marisrubri</name>
    <dbReference type="NCBI Taxonomy" id="1685379"/>
    <lineage>
        <taxon>Bacteria</taxon>
        <taxon>Pseudomonadati</taxon>
        <taxon>Pseudomonadota</taxon>
        <taxon>Alphaproteobacteria</taxon>
        <taxon>Rhodobacterales</taxon>
        <taxon>Roseobacteraceae</taxon>
        <taxon>Ruegeria</taxon>
    </lineage>
</organism>
<dbReference type="Gene3D" id="1.10.4080.10">
    <property type="entry name" value="ADP-ribosylation/Crystallin J1"/>
    <property type="match status" value="1"/>
</dbReference>
<keyword evidence="6" id="KW-1185">Reference proteome</keyword>
<keyword evidence="3" id="KW-0460">Magnesium</keyword>
<dbReference type="Pfam" id="PF03747">
    <property type="entry name" value="ADP_ribosyl_GH"/>
    <property type="match status" value="1"/>
</dbReference>
<feature type="binding site" evidence="4">
    <location>
        <position position="333"/>
    </location>
    <ligand>
        <name>Mg(2+)</name>
        <dbReference type="ChEBI" id="CHEBI:18420"/>
        <label>1</label>
    </ligand>
</feature>
<keyword evidence="2" id="KW-0378">Hydrolase</keyword>
<dbReference type="AlphaFoldDB" id="A0A0X3UAR3"/>
<sequence length="590" mass="62581">MLLPRVIEIVREAGRFLRAEFHREGGPRGHGHHAEVDEVVENLLSNRLLDLYSVGFLGEETGRRITTSSDIWVVDPNDGTNAFLEQLRGSSISVALLRGGSPVLGVVFAPTAPDDNGDLIAWAQGCSLMRNGNPVAIPPHHRELVAETIVALNEEAGDYAMANTERIKPARFIALPSIAYRLALAAVADVDAAVSLGRLSPWDVAAGHALLIGAGREMTDMHGRRPSYDEGAPIDGCIGGATNIVSELVKRNLRKAVGVGRIPRKGVIPQRRVLLADQLNRAQGVLLGQLVGDALGSAVEFKSEAEIASIYPRGLRQIAGGGPFNTIAGQPTDDSELALALTRSLVVRGMWDEAHVTAAYVRWLESAPFDCGNTIGGSIRVLKNGKMPENSSQANGSLMRVSPIGIFHAGRPDLAARDAARDTTLTHPHPVCVAASSAYTAAIATGVGGGDREAMWCAATAYAGESIGARTIREVLTKALNKPPVDYSTKMGWVLIALQSAFFQLMRGASFTDGIVETVARGGDTDTNGAVCGALLGAVEGRKGVPLEWKRAVMSCRAMAGFAPHPRPVEYWADDALDLAEALLVAGETR</sequence>
<dbReference type="GO" id="GO:0016787">
    <property type="term" value="F:hydrolase activity"/>
    <property type="evidence" value="ECO:0007669"/>
    <property type="project" value="UniProtKB-KW"/>
</dbReference>
<feature type="binding site" evidence="3">
    <location>
        <position position="203"/>
    </location>
    <ligand>
        <name>Mg(2+)</name>
        <dbReference type="ChEBI" id="CHEBI:18420"/>
        <label>1</label>
        <note>catalytic</note>
    </ligand>
</feature>
<comment type="cofactor">
    <cofactor evidence="4">
        <name>Mg(2+)</name>
        <dbReference type="ChEBI" id="CHEBI:18420"/>
    </cofactor>
    <text evidence="4">Binds 2 magnesium ions per subunit.</text>
</comment>
<dbReference type="SUPFAM" id="SSF56655">
    <property type="entry name" value="Carbohydrate phosphatase"/>
    <property type="match status" value="1"/>
</dbReference>
<evidence type="ECO:0000256" key="2">
    <source>
        <dbReference type="ARBA" id="ARBA00022801"/>
    </source>
</evidence>
<dbReference type="SUPFAM" id="SSF101478">
    <property type="entry name" value="ADP-ribosylglycohydrolase"/>
    <property type="match status" value="1"/>
</dbReference>
<evidence type="ECO:0000256" key="4">
    <source>
        <dbReference type="PIRSR" id="PIRSR605502-1"/>
    </source>
</evidence>
<dbReference type="InterPro" id="IPR050792">
    <property type="entry name" value="ADP-ribosylglycohydrolase"/>
</dbReference>
<dbReference type="Gene3D" id="3.40.190.80">
    <property type="match status" value="1"/>
</dbReference>
<dbReference type="STRING" id="1685379.AVO45_18085"/>
<dbReference type="PANTHER" id="PTHR16222">
    <property type="entry name" value="ADP-RIBOSYLGLYCOHYDROLASE"/>
    <property type="match status" value="1"/>
</dbReference>
<protein>
    <recommendedName>
        <fullName evidence="7">ADP-ribosylglycohydrolase</fullName>
    </recommendedName>
</protein>
<feature type="binding site" evidence="4">
    <location>
        <position position="524"/>
    </location>
    <ligand>
        <name>Mg(2+)</name>
        <dbReference type="ChEBI" id="CHEBI:18420"/>
        <label>1</label>
    </ligand>
</feature>
<evidence type="ECO:0000256" key="3">
    <source>
        <dbReference type="PIRSR" id="PIRSR600760-2"/>
    </source>
</evidence>
<feature type="binding site" evidence="4">
    <location>
        <position position="527"/>
    </location>
    <ligand>
        <name>Mg(2+)</name>
        <dbReference type="ChEBI" id="CHEBI:18420"/>
        <label>1</label>
    </ligand>
</feature>
<proteinExistence type="inferred from homology"/>
<evidence type="ECO:0000313" key="6">
    <source>
        <dbReference type="Proteomes" id="UP000053791"/>
    </source>
</evidence>